<dbReference type="Gene3D" id="3.40.50.300">
    <property type="entry name" value="P-loop containing nucleotide triphosphate hydrolases"/>
    <property type="match status" value="1"/>
</dbReference>
<comment type="subcellular location">
    <subcellularLocation>
        <location evidence="1">Nucleus</location>
        <location evidence="1">Nucleolus</location>
    </subcellularLocation>
</comment>
<comment type="similarity">
    <text evidence="2">Belongs to the UTP25 family.</text>
</comment>
<dbReference type="PANTHER" id="PTHR12933:SF0">
    <property type="entry name" value="U3 SMALL NUCLEOLAR RNA-ASSOCIATED PROTEIN 25 HOMOLOG"/>
    <property type="match status" value="1"/>
</dbReference>
<feature type="domain" description="UTP25 C-terminal" evidence="6">
    <location>
        <begin position="419"/>
        <end position="597"/>
    </location>
</feature>
<feature type="domain" description="UTP25 NTP hydrolase-like" evidence="7">
    <location>
        <begin position="135"/>
        <end position="409"/>
    </location>
</feature>
<evidence type="ECO:0008006" key="10">
    <source>
        <dbReference type="Google" id="ProtNLM"/>
    </source>
</evidence>
<dbReference type="Proteomes" id="UP000825935">
    <property type="component" value="Chromosome 39"/>
</dbReference>
<evidence type="ECO:0000259" key="6">
    <source>
        <dbReference type="Pfam" id="PF06862"/>
    </source>
</evidence>
<dbReference type="GO" id="GO:0000462">
    <property type="term" value="P:maturation of SSU-rRNA from tricistronic rRNA transcript (SSU-rRNA, 5.8S rRNA, LSU-rRNA)"/>
    <property type="evidence" value="ECO:0007669"/>
    <property type="project" value="TreeGrafter"/>
</dbReference>
<dbReference type="GO" id="GO:0032040">
    <property type="term" value="C:small-subunit processome"/>
    <property type="evidence" value="ECO:0007669"/>
    <property type="project" value="TreeGrafter"/>
</dbReference>
<dbReference type="AlphaFoldDB" id="A0A8T2Q0M4"/>
<evidence type="ECO:0000259" key="7">
    <source>
        <dbReference type="Pfam" id="PF22916"/>
    </source>
</evidence>
<dbReference type="Pfam" id="PF22916">
    <property type="entry name" value="UTP25_NTPase-like"/>
    <property type="match status" value="1"/>
</dbReference>
<gene>
    <name evidence="8" type="ORF">KP509_39G044700</name>
</gene>
<keyword evidence="4" id="KW-0539">Nucleus</keyword>
<evidence type="ECO:0000313" key="8">
    <source>
        <dbReference type="EMBL" id="KAH7277304.1"/>
    </source>
</evidence>
<dbReference type="GO" id="GO:0034511">
    <property type="term" value="F:U3 snoRNA binding"/>
    <property type="evidence" value="ECO:0007669"/>
    <property type="project" value="InterPro"/>
</dbReference>
<protein>
    <recommendedName>
        <fullName evidence="10">U3 small nucleolar RNA-associated protein 25</fullName>
    </recommendedName>
</protein>
<dbReference type="EMBL" id="CM035444">
    <property type="protein sequence ID" value="KAH7277304.1"/>
    <property type="molecule type" value="Genomic_DNA"/>
</dbReference>
<keyword evidence="3" id="KW-0150">Chloroplast</keyword>
<dbReference type="InterPro" id="IPR027417">
    <property type="entry name" value="P-loop_NTPase"/>
</dbReference>
<dbReference type="PANTHER" id="PTHR12933">
    <property type="entry name" value="ORF PROTEIN-RELATED"/>
    <property type="match status" value="1"/>
</dbReference>
<dbReference type="Pfam" id="PF06862">
    <property type="entry name" value="Utp25_C"/>
    <property type="match status" value="1"/>
</dbReference>
<name>A0A8T2Q0M4_CERRI</name>
<evidence type="ECO:0000256" key="2">
    <source>
        <dbReference type="ARBA" id="ARBA00009223"/>
    </source>
</evidence>
<accession>A0A8T2Q0M4</accession>
<dbReference type="GO" id="GO:0019843">
    <property type="term" value="F:rRNA binding"/>
    <property type="evidence" value="ECO:0007669"/>
    <property type="project" value="TreeGrafter"/>
</dbReference>
<evidence type="ECO:0000313" key="9">
    <source>
        <dbReference type="Proteomes" id="UP000825935"/>
    </source>
</evidence>
<evidence type="ECO:0000256" key="4">
    <source>
        <dbReference type="ARBA" id="ARBA00023242"/>
    </source>
</evidence>
<dbReference type="InterPro" id="IPR053939">
    <property type="entry name" value="UTP25_C"/>
</dbReference>
<keyword evidence="9" id="KW-1185">Reference proteome</keyword>
<evidence type="ECO:0000256" key="5">
    <source>
        <dbReference type="SAM" id="MobiDB-lite"/>
    </source>
</evidence>
<feature type="region of interest" description="Disordered" evidence="5">
    <location>
        <begin position="1"/>
        <end position="36"/>
    </location>
</feature>
<dbReference type="InterPro" id="IPR010678">
    <property type="entry name" value="UTP25"/>
</dbReference>
<dbReference type="OMA" id="QDRGDTF"/>
<reference evidence="8" key="1">
    <citation type="submission" date="2021-08" db="EMBL/GenBank/DDBJ databases">
        <title>WGS assembly of Ceratopteris richardii.</title>
        <authorList>
            <person name="Marchant D.B."/>
            <person name="Chen G."/>
            <person name="Jenkins J."/>
            <person name="Shu S."/>
            <person name="Leebens-Mack J."/>
            <person name="Grimwood J."/>
            <person name="Schmutz J."/>
            <person name="Soltis P."/>
            <person name="Soltis D."/>
            <person name="Chen Z.-H."/>
        </authorList>
    </citation>
    <scope>NUCLEOTIDE SEQUENCE</scope>
    <source>
        <strain evidence="8">Whitten #5841</strain>
        <tissue evidence="8">Leaf</tissue>
    </source>
</reference>
<organism evidence="8 9">
    <name type="scientific">Ceratopteris richardii</name>
    <name type="common">Triangle waterfern</name>
    <dbReference type="NCBI Taxonomy" id="49495"/>
    <lineage>
        <taxon>Eukaryota</taxon>
        <taxon>Viridiplantae</taxon>
        <taxon>Streptophyta</taxon>
        <taxon>Embryophyta</taxon>
        <taxon>Tracheophyta</taxon>
        <taxon>Polypodiopsida</taxon>
        <taxon>Polypodiidae</taxon>
        <taxon>Polypodiales</taxon>
        <taxon>Pteridineae</taxon>
        <taxon>Pteridaceae</taxon>
        <taxon>Parkerioideae</taxon>
        <taxon>Ceratopteris</taxon>
    </lineage>
</organism>
<feature type="compositionally biased region" description="Basic and acidic residues" evidence="5">
    <location>
        <begin position="1"/>
        <end position="15"/>
    </location>
</feature>
<keyword evidence="3" id="KW-0934">Plastid</keyword>
<evidence type="ECO:0000256" key="3">
    <source>
        <dbReference type="ARBA" id="ARBA00022528"/>
    </source>
</evidence>
<comment type="caution">
    <text evidence="8">The sequence shown here is derived from an EMBL/GenBank/DDBJ whole genome shotgun (WGS) entry which is preliminary data.</text>
</comment>
<proteinExistence type="inferred from homology"/>
<dbReference type="OrthoDB" id="10264378at2759"/>
<dbReference type="EMBL" id="CM035444">
    <property type="protein sequence ID" value="KAH7277300.1"/>
    <property type="molecule type" value="Genomic_DNA"/>
</dbReference>
<dbReference type="InterPro" id="IPR053940">
    <property type="entry name" value="UTP25_NTPase-like"/>
</dbReference>
<sequence>MKPDQLCSRHGDMSEHNGVLELQDESEEEAAIPKDNSKATRNFFTKHLEHQLTDEEASLLQNEGLKFKHGIRASGFQQAMWLTTASDFPSEGKELSTLGVKQRLMKSWRACQNDLVWGDFQSACQCQFFSFCTSYRDVLFSDRPSFFHSGQKQDTEIMDAYLLHVLNHILRTRDLVTKNNEKRDTTNADEAPRDQGFTRPTVLILLPLRSIALRLVKRLLDLVPSVHKSSIEHKARFFDEFGAEDEDSEEDAAGNARSSKPADFSALFSGNNDDHFRIGIKFTRKSVKLYSDFYSSDLIIASPLGLITRIGEAEEEKEKDFDFLSSIEILVVDYADVILMQNWSHVTDIGEKLNQIPTQQHGTDFMRIRELFLNGYGRYYRQTVILSSHTDAGINAFFHRSCANYSGKIKLRCKYPGVLSKIVIQVRQVYERIECSSLTDVDETRFKFFTKQVFAILKESMQGGIMIFISSYFDFVRLRNFFKAENMSFCLLGEYTKQSDISRARAWFFHGKRRIMLYTERAHFYHRFKIRGIKELIFYSLPQNAQFYVEVTNMMEGSENHSSTILFSHFDKMKLERIVGTSRAKKMLKSQNKTFMFC</sequence>
<evidence type="ECO:0000256" key="1">
    <source>
        <dbReference type="ARBA" id="ARBA00004604"/>
    </source>
</evidence>